<keyword evidence="3" id="KW-0067">ATP-binding</keyword>
<dbReference type="GO" id="GO:0006430">
    <property type="term" value="P:lysyl-tRNA aminoacylation"/>
    <property type="evidence" value="ECO:0007669"/>
    <property type="project" value="InterPro"/>
</dbReference>
<keyword evidence="4" id="KW-0030">Aminoacyl-tRNA synthetase</keyword>
<feature type="domain" description="Aminoacyl-transfer RNA synthetases class-II family profile" evidence="5">
    <location>
        <begin position="165"/>
        <end position="480"/>
    </location>
</feature>
<evidence type="ECO:0000259" key="5">
    <source>
        <dbReference type="PROSITE" id="PS50862"/>
    </source>
</evidence>
<gene>
    <name evidence="6" type="primary">lysS</name>
    <name evidence="6" type="ordered locus">TTX_2056</name>
</gene>
<dbReference type="GeneID" id="11262945"/>
<dbReference type="SUPFAM" id="SSF50249">
    <property type="entry name" value="Nucleic acid-binding proteins"/>
    <property type="match status" value="1"/>
</dbReference>
<dbReference type="PaxDb" id="768679-TTX_2056"/>
<dbReference type="NCBIfam" id="NF001756">
    <property type="entry name" value="PRK00484.1"/>
    <property type="match status" value="1"/>
</dbReference>
<evidence type="ECO:0000313" key="6">
    <source>
        <dbReference type="EMBL" id="CCC82669.1"/>
    </source>
</evidence>
<dbReference type="GO" id="GO:0000049">
    <property type="term" value="F:tRNA binding"/>
    <property type="evidence" value="ECO:0007669"/>
    <property type="project" value="TreeGrafter"/>
</dbReference>
<dbReference type="InterPro" id="IPR012340">
    <property type="entry name" value="NA-bd_OB-fold"/>
</dbReference>
<evidence type="ECO:0000256" key="2">
    <source>
        <dbReference type="ARBA" id="ARBA00022741"/>
    </source>
</evidence>
<evidence type="ECO:0000256" key="4">
    <source>
        <dbReference type="ARBA" id="ARBA00023146"/>
    </source>
</evidence>
<name>G4RM74_THETK</name>
<dbReference type="Pfam" id="PF01336">
    <property type="entry name" value="tRNA_anti-codon"/>
    <property type="match status" value="1"/>
</dbReference>
<dbReference type="PANTHER" id="PTHR42918">
    <property type="entry name" value="LYSYL-TRNA SYNTHETASE"/>
    <property type="match status" value="1"/>
</dbReference>
<dbReference type="PATRIC" id="fig|768679.9.peg.2081"/>
<dbReference type="Proteomes" id="UP000002654">
    <property type="component" value="Chromosome"/>
</dbReference>
<dbReference type="OrthoDB" id="131570at2157"/>
<dbReference type="HOGENOM" id="CLU_008255_6_0_2"/>
<dbReference type="InterPro" id="IPR004364">
    <property type="entry name" value="Aa-tRNA-synt_II"/>
</dbReference>
<dbReference type="InterPro" id="IPR018149">
    <property type="entry name" value="Lys-tRNA-synth_II_C"/>
</dbReference>
<dbReference type="SUPFAM" id="SSF55681">
    <property type="entry name" value="Class II aaRS and biotin synthetases"/>
    <property type="match status" value="1"/>
</dbReference>
<sequence>MDSKVAEWRKLLQTLRGAGIEPYPHAFQVSHPIKTLGELRRQALLDAWLGLRIRTAGRATDIRRHPNVVFIDLYEDGTRFQAMVDPKEPLLEHIWRGDYVGVEGIIVKTQRGDYAVKAEGLYLLSKAVQSLPEWGKADRESPFYMRHRAVAMILDPTLRWRIYTRARLIQAFREAMWRRGFVEIPTPVLQPIYGGAAARPFITKIWAIDEEWYLRISPELYLKRYIIAGFPKVFEIGPQFRNEDIDALHNPEFWSLEAYQAYADYNDMMKLMEETTYEALTSVLGTPIVKYGDTTINFSPGWRRITLTDALREYGGFDPDKATDDQLKDKLKELQVPLKTYSRGLALVKLFEKLAEKHLIQPTFVVDYPEESTPLCKPHRAKPGLVERFEAFAGGHEIANAYTELNDPVKQYEFFKREEELFPKDEAHPLDYDFVEDLSFGMPPTGGIGIGIDRLAMIVTGAESIKDVIPFPIVARRALPEDVEK</sequence>
<dbReference type="eggNOG" id="arCOG00408">
    <property type="taxonomic scope" value="Archaea"/>
</dbReference>
<evidence type="ECO:0000256" key="3">
    <source>
        <dbReference type="ARBA" id="ARBA00022840"/>
    </source>
</evidence>
<dbReference type="GO" id="GO:0004824">
    <property type="term" value="F:lysine-tRNA ligase activity"/>
    <property type="evidence" value="ECO:0007669"/>
    <property type="project" value="UniProtKB-EC"/>
</dbReference>
<dbReference type="InterPro" id="IPR006195">
    <property type="entry name" value="aa-tRNA-synth_II"/>
</dbReference>
<dbReference type="PANTHER" id="PTHR42918:SF15">
    <property type="entry name" value="LYSINE--TRNA LIGASE, CHLOROPLASTIC_MITOCHONDRIAL"/>
    <property type="match status" value="1"/>
</dbReference>
<dbReference type="GO" id="GO:0005829">
    <property type="term" value="C:cytosol"/>
    <property type="evidence" value="ECO:0007669"/>
    <property type="project" value="TreeGrafter"/>
</dbReference>
<dbReference type="PROSITE" id="PS50862">
    <property type="entry name" value="AA_TRNA_LIGASE_II"/>
    <property type="match status" value="1"/>
</dbReference>
<dbReference type="EMBL" id="FN869859">
    <property type="protein sequence ID" value="CCC82669.1"/>
    <property type="molecule type" value="Genomic_DNA"/>
</dbReference>
<dbReference type="InterPro" id="IPR004365">
    <property type="entry name" value="NA-bd_OB_tRNA"/>
</dbReference>
<organism evidence="6 7">
    <name type="scientific">Thermoproteus tenax (strain ATCC 35583 / DSM 2078 / JCM 9277 / NBRC 100435 / Kra 1)</name>
    <dbReference type="NCBI Taxonomy" id="768679"/>
    <lineage>
        <taxon>Archaea</taxon>
        <taxon>Thermoproteota</taxon>
        <taxon>Thermoprotei</taxon>
        <taxon>Thermoproteales</taxon>
        <taxon>Thermoproteaceae</taxon>
        <taxon>Thermoproteus</taxon>
    </lineage>
</organism>
<dbReference type="Pfam" id="PF00152">
    <property type="entry name" value="tRNA-synt_2"/>
    <property type="match status" value="1"/>
</dbReference>
<keyword evidence="7" id="KW-1185">Reference proteome</keyword>
<keyword evidence="1 6" id="KW-0436">Ligase</keyword>
<keyword evidence="2" id="KW-0547">Nucleotide-binding</keyword>
<reference evidence="6 7" key="1">
    <citation type="journal article" date="2011" name="PLoS ONE">
        <title>The complete genome sequence of Thermoproteus tenax: a physiologically versatile member of the Crenarchaeota.</title>
        <authorList>
            <person name="Siebers B."/>
            <person name="Zaparty M."/>
            <person name="Raddatz G."/>
            <person name="Tjaden B."/>
            <person name="Albers S.V."/>
            <person name="Bell S.D."/>
            <person name="Blombach F."/>
            <person name="Kletzin A."/>
            <person name="Kyrpides N."/>
            <person name="Lanz C."/>
            <person name="Plagens A."/>
            <person name="Rampp M."/>
            <person name="Rosinus A."/>
            <person name="von Jan M."/>
            <person name="Makarova K.S."/>
            <person name="Klenk H.P."/>
            <person name="Schuster S.C."/>
            <person name="Hensel R."/>
        </authorList>
    </citation>
    <scope>NUCLEOTIDE SEQUENCE [LARGE SCALE GENOMIC DNA]</scope>
    <source>
        <strain evidence="7">ATCC 35583 / DSM 2078 / JCM 9277 / NBRC 100435 / Kra 1</strain>
    </source>
</reference>
<dbReference type="Gene3D" id="3.30.930.10">
    <property type="entry name" value="Bira Bifunctional Protein, Domain 2"/>
    <property type="match status" value="1"/>
</dbReference>
<dbReference type="Gene3D" id="2.40.50.140">
    <property type="entry name" value="Nucleic acid-binding proteins"/>
    <property type="match status" value="1"/>
</dbReference>
<evidence type="ECO:0000313" key="7">
    <source>
        <dbReference type="Proteomes" id="UP000002654"/>
    </source>
</evidence>
<evidence type="ECO:0000256" key="1">
    <source>
        <dbReference type="ARBA" id="ARBA00022598"/>
    </source>
</evidence>
<dbReference type="InterPro" id="IPR045864">
    <property type="entry name" value="aa-tRNA-synth_II/BPL/LPL"/>
</dbReference>
<dbReference type="KEGG" id="ttn:TTX_2056"/>
<dbReference type="PRINTS" id="PR00982">
    <property type="entry name" value="TRNASYNTHLYS"/>
</dbReference>
<proteinExistence type="predicted"/>
<dbReference type="EC" id="6.1.1.6" evidence="6"/>
<protein>
    <submittedName>
        <fullName evidence="6">Lysyl-tRNA synthetase</fullName>
        <ecNumber evidence="6">6.1.1.6</ecNumber>
    </submittedName>
</protein>
<dbReference type="GO" id="GO:0005524">
    <property type="term" value="F:ATP binding"/>
    <property type="evidence" value="ECO:0007669"/>
    <property type="project" value="UniProtKB-KW"/>
</dbReference>
<dbReference type="STRING" id="768679.TTX_2056"/>
<dbReference type="RefSeq" id="WP_014127922.1">
    <property type="nucleotide sequence ID" value="NC_016070.1"/>
</dbReference>
<dbReference type="AlphaFoldDB" id="G4RM74"/>
<accession>G4RM74</accession>